<reference evidence="3 5" key="2">
    <citation type="submission" date="2016-09" db="EMBL/GenBank/DDBJ databases">
        <authorList>
            <consortium name="Pathogen Informatics"/>
        </authorList>
    </citation>
    <scope>NUCLEOTIDE SEQUENCE [LARGE SCALE GENOMIC DNA]</scope>
    <source>
        <strain evidence="3 5">82B</strain>
    </source>
</reference>
<feature type="transmembrane region" description="Helical" evidence="1">
    <location>
        <begin position="12"/>
        <end position="45"/>
    </location>
</feature>
<dbReference type="OrthoDB" id="2413413at2"/>
<dbReference type="InterPro" id="IPR018710">
    <property type="entry name" value="DUF2232"/>
</dbReference>
<gene>
    <name evidence="3" type="ORF">SAMEA2297795_01536</name>
    <name evidence="2" type="ORF">SAMEA2297796_01157</name>
</gene>
<feature type="transmembrane region" description="Helical" evidence="1">
    <location>
        <begin position="57"/>
        <end position="87"/>
    </location>
</feature>
<keyword evidence="1" id="KW-1133">Transmembrane helix</keyword>
<feature type="transmembrane region" description="Helical" evidence="1">
    <location>
        <begin position="169"/>
        <end position="189"/>
    </location>
</feature>
<dbReference type="Proteomes" id="UP000095768">
    <property type="component" value="Unassembled WGS sequence"/>
</dbReference>
<organism evidence="3 5">
    <name type="scientific">Staphylococcus caeli</name>
    <dbReference type="NCBI Taxonomy" id="2201815"/>
    <lineage>
        <taxon>Bacteria</taxon>
        <taxon>Bacillati</taxon>
        <taxon>Bacillota</taxon>
        <taxon>Bacilli</taxon>
        <taxon>Bacillales</taxon>
        <taxon>Staphylococcaceae</taxon>
        <taxon>Staphylococcus</taxon>
    </lineage>
</organism>
<feature type="transmembrane region" description="Helical" evidence="1">
    <location>
        <begin position="99"/>
        <end position="121"/>
    </location>
</feature>
<name>A0A1D4MKP8_9STAP</name>
<dbReference type="EMBL" id="FMPG01000005">
    <property type="protein sequence ID" value="SCS99040.1"/>
    <property type="molecule type" value="Genomic_DNA"/>
</dbReference>
<feature type="transmembrane region" description="Helical" evidence="1">
    <location>
        <begin position="234"/>
        <end position="257"/>
    </location>
</feature>
<accession>A0A1D4MKP8</accession>
<feature type="transmembrane region" description="Helical" evidence="1">
    <location>
        <begin position="269"/>
        <end position="291"/>
    </location>
</feature>
<evidence type="ECO:0000313" key="4">
    <source>
        <dbReference type="Proteomes" id="UP000095412"/>
    </source>
</evidence>
<protein>
    <submittedName>
        <fullName evidence="3">Predicted membrane protein</fullName>
    </submittedName>
</protein>
<keyword evidence="4" id="KW-1185">Reference proteome</keyword>
<keyword evidence="1" id="KW-0812">Transmembrane</keyword>
<dbReference type="Pfam" id="PF09991">
    <property type="entry name" value="DUF2232"/>
    <property type="match status" value="1"/>
</dbReference>
<keyword evidence="1" id="KW-0472">Membrane</keyword>
<proteinExistence type="predicted"/>
<evidence type="ECO:0000313" key="2">
    <source>
        <dbReference type="EMBL" id="SCS79806.1"/>
    </source>
</evidence>
<reference evidence="2 4" key="1">
    <citation type="submission" date="2016-09" db="EMBL/GenBank/DDBJ databases">
        <authorList>
            <consortium name="Pathogen Informatics"/>
            <person name="Sun Q."/>
            <person name="Inoue M."/>
        </authorList>
    </citation>
    <scope>NUCLEOTIDE SEQUENCE [LARGE SCALE GENOMIC DNA]</scope>
    <source>
        <strain evidence="2 4">82C</strain>
    </source>
</reference>
<dbReference type="PANTHER" id="PTHR41324:SF1">
    <property type="entry name" value="DUF2232 DOMAIN-CONTAINING PROTEIN"/>
    <property type="match status" value="1"/>
</dbReference>
<evidence type="ECO:0000313" key="3">
    <source>
        <dbReference type="EMBL" id="SCS99040.1"/>
    </source>
</evidence>
<dbReference type="PANTHER" id="PTHR41324">
    <property type="entry name" value="MEMBRANE PROTEIN-RELATED"/>
    <property type="match status" value="1"/>
</dbReference>
<evidence type="ECO:0000313" key="5">
    <source>
        <dbReference type="Proteomes" id="UP000095768"/>
    </source>
</evidence>
<dbReference type="Proteomes" id="UP000095412">
    <property type="component" value="Unassembled WGS sequence"/>
</dbReference>
<evidence type="ECO:0000256" key="1">
    <source>
        <dbReference type="SAM" id="Phobius"/>
    </source>
</evidence>
<dbReference type="EMBL" id="FMPI01000006">
    <property type="protein sequence ID" value="SCS79806.1"/>
    <property type="molecule type" value="Genomic_DNA"/>
</dbReference>
<sequence>MFSKISPKATVLSIVTLIVVALALHILPPFGIVLSVFATIPGIILWHKSMESFAVTVVATVVLTTLLGNIFVLSMMVLILLVSFVVGQLLKERTSKERILYITTTYVSMVSLIAFMGLQTFDKIPSSAALMKPIKDQMHDVISGASVRNDYKQMLEEGFRQISVQLPSYVIITVFLLILINLIVTFPILRKFKIATPIFKPLYAWQMSRSLLWMYIIVLFCVMFTSQPSTFQSIVLNFEIMLSLCMYIQGLSVIHFFGKAKSMPLALTVLLMVIGTILMPLTHIVSLLGVIDLCFNLKNIIKK</sequence>
<dbReference type="AlphaFoldDB" id="A0A1D4MKP8"/>
<feature type="transmembrane region" description="Helical" evidence="1">
    <location>
        <begin position="210"/>
        <end position="228"/>
    </location>
</feature>